<evidence type="ECO:0000256" key="7">
    <source>
        <dbReference type="ARBA" id="ARBA00022694"/>
    </source>
</evidence>
<evidence type="ECO:0000256" key="5">
    <source>
        <dbReference type="ARBA" id="ARBA00020264"/>
    </source>
</evidence>
<evidence type="ECO:0000256" key="1">
    <source>
        <dbReference type="ARBA" id="ARBA00004123"/>
    </source>
</evidence>
<feature type="region of interest" description="Disordered" evidence="9">
    <location>
        <begin position="322"/>
        <end position="343"/>
    </location>
</feature>
<dbReference type="GO" id="GO:0002098">
    <property type="term" value="P:tRNA wobble uridine modification"/>
    <property type="evidence" value="ECO:0007669"/>
    <property type="project" value="InterPro"/>
</dbReference>
<dbReference type="Proteomes" id="UP001302126">
    <property type="component" value="Unassembled WGS sequence"/>
</dbReference>
<feature type="compositionally biased region" description="Acidic residues" evidence="9">
    <location>
        <begin position="278"/>
        <end position="288"/>
    </location>
</feature>
<keyword evidence="8" id="KW-0539">Nucleus</keyword>
<keyword evidence="6" id="KW-0963">Cytoplasm</keyword>
<evidence type="ECO:0000256" key="2">
    <source>
        <dbReference type="ARBA" id="ARBA00004496"/>
    </source>
</evidence>
<reference evidence="10" key="1">
    <citation type="journal article" date="2023" name="Mol. Phylogenet. Evol.">
        <title>Genome-scale phylogeny and comparative genomics of the fungal order Sordariales.</title>
        <authorList>
            <person name="Hensen N."/>
            <person name="Bonometti L."/>
            <person name="Westerberg I."/>
            <person name="Brannstrom I.O."/>
            <person name="Guillou S."/>
            <person name="Cros-Aarteil S."/>
            <person name="Calhoun S."/>
            <person name="Haridas S."/>
            <person name="Kuo A."/>
            <person name="Mondo S."/>
            <person name="Pangilinan J."/>
            <person name="Riley R."/>
            <person name="LaButti K."/>
            <person name="Andreopoulos B."/>
            <person name="Lipzen A."/>
            <person name="Chen C."/>
            <person name="Yan M."/>
            <person name="Daum C."/>
            <person name="Ng V."/>
            <person name="Clum A."/>
            <person name="Steindorff A."/>
            <person name="Ohm R.A."/>
            <person name="Martin F."/>
            <person name="Silar P."/>
            <person name="Natvig D.O."/>
            <person name="Lalanne C."/>
            <person name="Gautier V."/>
            <person name="Ament-Velasquez S.L."/>
            <person name="Kruys A."/>
            <person name="Hutchinson M.I."/>
            <person name="Powell A.J."/>
            <person name="Barry K."/>
            <person name="Miller A.N."/>
            <person name="Grigoriev I.V."/>
            <person name="Debuchy R."/>
            <person name="Gladieux P."/>
            <person name="Hiltunen Thoren M."/>
            <person name="Johannesson H."/>
        </authorList>
    </citation>
    <scope>NUCLEOTIDE SEQUENCE</scope>
    <source>
        <strain evidence="10">PSN309</strain>
    </source>
</reference>
<dbReference type="EMBL" id="MU864352">
    <property type="protein sequence ID" value="KAK4192970.1"/>
    <property type="molecule type" value="Genomic_DNA"/>
</dbReference>
<dbReference type="GO" id="GO:0005634">
    <property type="term" value="C:nucleus"/>
    <property type="evidence" value="ECO:0007669"/>
    <property type="project" value="UniProtKB-SubCell"/>
</dbReference>
<name>A0AAN7APK3_9PEZI</name>
<comment type="subcellular location">
    <subcellularLocation>
        <location evidence="2">Cytoplasm</location>
    </subcellularLocation>
    <subcellularLocation>
        <location evidence="1">Nucleus</location>
    </subcellularLocation>
</comment>
<dbReference type="AlphaFoldDB" id="A0AAN7APK3"/>
<dbReference type="PANTHER" id="PTHR15641:SF1">
    <property type="entry name" value="ELONGATOR COMPLEX PROTEIN 5"/>
    <property type="match status" value="1"/>
</dbReference>
<evidence type="ECO:0000313" key="10">
    <source>
        <dbReference type="EMBL" id="KAK4192970.1"/>
    </source>
</evidence>
<evidence type="ECO:0000256" key="9">
    <source>
        <dbReference type="SAM" id="MobiDB-lite"/>
    </source>
</evidence>
<reference evidence="10" key="2">
    <citation type="submission" date="2023-05" db="EMBL/GenBank/DDBJ databases">
        <authorList>
            <consortium name="Lawrence Berkeley National Laboratory"/>
            <person name="Steindorff A."/>
            <person name="Hensen N."/>
            <person name="Bonometti L."/>
            <person name="Westerberg I."/>
            <person name="Brannstrom I.O."/>
            <person name="Guillou S."/>
            <person name="Cros-Aarteil S."/>
            <person name="Calhoun S."/>
            <person name="Haridas S."/>
            <person name="Kuo A."/>
            <person name="Mondo S."/>
            <person name="Pangilinan J."/>
            <person name="Riley R."/>
            <person name="Labutti K."/>
            <person name="Andreopoulos B."/>
            <person name="Lipzen A."/>
            <person name="Chen C."/>
            <person name="Yanf M."/>
            <person name="Daum C."/>
            <person name="Ng V."/>
            <person name="Clum A."/>
            <person name="Ohm R."/>
            <person name="Martin F."/>
            <person name="Silar P."/>
            <person name="Natvig D."/>
            <person name="Lalanne C."/>
            <person name="Gautier V."/>
            <person name="Ament-Velasquez S.L."/>
            <person name="Kruys A."/>
            <person name="Hutchinson M.I."/>
            <person name="Powell A.J."/>
            <person name="Barry K."/>
            <person name="Miller A.N."/>
            <person name="Grigoriev I.V."/>
            <person name="Debuchy R."/>
            <person name="Gladieux P."/>
            <person name="Thoren M.H."/>
            <person name="Johannesson H."/>
        </authorList>
    </citation>
    <scope>NUCLEOTIDE SEQUENCE</scope>
    <source>
        <strain evidence="10">PSN309</strain>
    </source>
</reference>
<dbReference type="InterPro" id="IPR027417">
    <property type="entry name" value="P-loop_NTPase"/>
</dbReference>
<feature type="region of interest" description="Disordered" evidence="9">
    <location>
        <begin position="272"/>
        <end position="297"/>
    </location>
</feature>
<keyword evidence="7" id="KW-0819">tRNA processing</keyword>
<dbReference type="GO" id="GO:0000049">
    <property type="term" value="F:tRNA binding"/>
    <property type="evidence" value="ECO:0007669"/>
    <property type="project" value="TreeGrafter"/>
</dbReference>
<proteinExistence type="inferred from homology"/>
<dbReference type="Gene3D" id="3.40.50.300">
    <property type="entry name" value="P-loop containing nucleotide triphosphate hydrolases"/>
    <property type="match status" value="1"/>
</dbReference>
<protein>
    <recommendedName>
        <fullName evidence="5">Elongator complex protein 5</fullName>
    </recommendedName>
</protein>
<comment type="pathway">
    <text evidence="3">tRNA modification; 5-methoxycarbonylmethyl-2-thiouridine-tRNA biosynthesis.</text>
</comment>
<sequence>MAPSAQAHHRSHSLLLLQKLLNLRDKASPLTLILDNLEQSAWPLVTEYMNRAKISRTKIIFLSLSTLKKPPQADIFIPAWSPSGPKPLHALASEILSHIAPTPSPSTSSPSQKTLIIIDTLNPLSHPSPHLLPSFLGSLIPNPDTSIVATYHSDIPPLRPVSEYAPTALSVITHLSTAIFTVSSLPQAVERKKARDRSRQEPEFGLGENQEGVFVGLRRNVGSSELIKGGIVVEMEMRRKSGRAVAEKFVLFPSSQSQQIGKVMLLSDHPAFASPQEQDGEGDGEQEMEASFSLGLTEKQRRDREGVVLPYFDAQTDVGGGEGGRILYDMGREDDFDEEEDEI</sequence>
<evidence type="ECO:0000256" key="6">
    <source>
        <dbReference type="ARBA" id="ARBA00022490"/>
    </source>
</evidence>
<organism evidence="10 11">
    <name type="scientific">Podospora australis</name>
    <dbReference type="NCBI Taxonomy" id="1536484"/>
    <lineage>
        <taxon>Eukaryota</taxon>
        <taxon>Fungi</taxon>
        <taxon>Dikarya</taxon>
        <taxon>Ascomycota</taxon>
        <taxon>Pezizomycotina</taxon>
        <taxon>Sordariomycetes</taxon>
        <taxon>Sordariomycetidae</taxon>
        <taxon>Sordariales</taxon>
        <taxon>Podosporaceae</taxon>
        <taxon>Podospora</taxon>
    </lineage>
</organism>
<dbReference type="InterPro" id="IPR019519">
    <property type="entry name" value="Elp5"/>
</dbReference>
<keyword evidence="11" id="KW-1185">Reference proteome</keyword>
<evidence type="ECO:0000256" key="4">
    <source>
        <dbReference type="ARBA" id="ARBA00009567"/>
    </source>
</evidence>
<dbReference type="GO" id="GO:0033588">
    <property type="term" value="C:elongator holoenzyme complex"/>
    <property type="evidence" value="ECO:0007669"/>
    <property type="project" value="InterPro"/>
</dbReference>
<evidence type="ECO:0000256" key="3">
    <source>
        <dbReference type="ARBA" id="ARBA00005043"/>
    </source>
</evidence>
<dbReference type="PANTHER" id="PTHR15641">
    <property type="entry name" value="ELONGATOR COMPLEX PROTEIN 5"/>
    <property type="match status" value="1"/>
</dbReference>
<comment type="caution">
    <text evidence="10">The sequence shown here is derived from an EMBL/GenBank/DDBJ whole genome shotgun (WGS) entry which is preliminary data.</text>
</comment>
<dbReference type="CDD" id="cd19496">
    <property type="entry name" value="Elp5"/>
    <property type="match status" value="1"/>
</dbReference>
<accession>A0AAN7APK3</accession>
<evidence type="ECO:0000313" key="11">
    <source>
        <dbReference type="Proteomes" id="UP001302126"/>
    </source>
</evidence>
<gene>
    <name evidence="10" type="ORF">QBC35DRAFT_482258</name>
</gene>
<dbReference type="Pfam" id="PF10483">
    <property type="entry name" value="Elong_Iki1"/>
    <property type="match status" value="1"/>
</dbReference>
<dbReference type="GO" id="GO:0005829">
    <property type="term" value="C:cytosol"/>
    <property type="evidence" value="ECO:0007669"/>
    <property type="project" value="TreeGrafter"/>
</dbReference>
<comment type="similarity">
    <text evidence="4">Belongs to the ELP5 family.</text>
</comment>
<evidence type="ECO:0000256" key="8">
    <source>
        <dbReference type="ARBA" id="ARBA00023242"/>
    </source>
</evidence>
<feature type="compositionally biased region" description="Acidic residues" evidence="9">
    <location>
        <begin position="332"/>
        <end position="343"/>
    </location>
</feature>